<evidence type="ECO:0000256" key="1">
    <source>
        <dbReference type="ARBA" id="ARBA00000032"/>
    </source>
</evidence>
<reference evidence="3 4" key="1">
    <citation type="submission" date="2019-10" db="EMBL/GenBank/DDBJ databases">
        <title>Assembly and Annotation for the nematode Trichostrongylus colubriformis.</title>
        <authorList>
            <person name="Martin J."/>
        </authorList>
    </citation>
    <scope>NUCLEOTIDE SEQUENCE [LARGE SCALE GENOMIC DNA]</scope>
    <source>
        <strain evidence="3">G859</strain>
        <tissue evidence="3">Whole worm</tissue>
    </source>
</reference>
<evidence type="ECO:0000313" key="3">
    <source>
        <dbReference type="EMBL" id="KAK5986693.1"/>
    </source>
</evidence>
<comment type="catalytic activity">
    <reaction evidence="1">
        <text>a phosphate monoester + H2O = an alcohol + phosphate</text>
        <dbReference type="Rhea" id="RHEA:15017"/>
        <dbReference type="ChEBI" id="CHEBI:15377"/>
        <dbReference type="ChEBI" id="CHEBI:30879"/>
        <dbReference type="ChEBI" id="CHEBI:43474"/>
        <dbReference type="ChEBI" id="CHEBI:67140"/>
        <dbReference type="EC" id="3.1.3.2"/>
    </reaction>
</comment>
<dbReference type="InterPro" id="IPR033379">
    <property type="entry name" value="Acid_Pase_AS"/>
</dbReference>
<dbReference type="PANTHER" id="PTHR11567">
    <property type="entry name" value="ACID PHOSPHATASE-RELATED"/>
    <property type="match status" value="1"/>
</dbReference>
<comment type="similarity">
    <text evidence="2">Belongs to the histidine acid phosphatase family.</text>
</comment>
<dbReference type="Pfam" id="PF00328">
    <property type="entry name" value="His_Phos_2"/>
    <property type="match status" value="1"/>
</dbReference>
<dbReference type="PROSITE" id="PS00616">
    <property type="entry name" value="HIS_ACID_PHOSPHAT_1"/>
    <property type="match status" value="1"/>
</dbReference>
<dbReference type="Proteomes" id="UP001331761">
    <property type="component" value="Unassembled WGS sequence"/>
</dbReference>
<gene>
    <name evidence="3" type="ORF">GCK32_014754</name>
</gene>
<dbReference type="EMBL" id="WIXE01000322">
    <property type="protein sequence ID" value="KAK5986693.1"/>
    <property type="molecule type" value="Genomic_DNA"/>
</dbReference>
<dbReference type="CDD" id="cd07061">
    <property type="entry name" value="HP_HAP_like"/>
    <property type="match status" value="1"/>
</dbReference>
<dbReference type="Gene3D" id="3.40.50.1240">
    <property type="entry name" value="Phosphoglycerate mutase-like"/>
    <property type="match status" value="1"/>
</dbReference>
<name>A0AAN8GFA7_TRICO</name>
<evidence type="ECO:0000256" key="2">
    <source>
        <dbReference type="ARBA" id="ARBA00005375"/>
    </source>
</evidence>
<dbReference type="AlphaFoldDB" id="A0AAN8GFA7"/>
<dbReference type="PANTHER" id="PTHR11567:SF206">
    <property type="entry name" value="HISTIDINE ACID PHOSPHATASE-RELATED"/>
    <property type="match status" value="1"/>
</dbReference>
<accession>A0AAN8GFA7</accession>
<evidence type="ECO:0000313" key="4">
    <source>
        <dbReference type="Proteomes" id="UP001331761"/>
    </source>
</evidence>
<dbReference type="InterPro" id="IPR029033">
    <property type="entry name" value="His_PPase_superfam"/>
</dbReference>
<protein>
    <submittedName>
        <fullName evidence="3">Intestinal acid phosphatase</fullName>
    </submittedName>
</protein>
<dbReference type="GO" id="GO:0003993">
    <property type="term" value="F:acid phosphatase activity"/>
    <property type="evidence" value="ECO:0007669"/>
    <property type="project" value="UniProtKB-EC"/>
</dbReference>
<dbReference type="InterPro" id="IPR050645">
    <property type="entry name" value="Histidine_acid_phosphatase"/>
</dbReference>
<dbReference type="InterPro" id="IPR000560">
    <property type="entry name" value="His_Pase_clade-2"/>
</dbReference>
<comment type="caution">
    <text evidence="3">The sequence shown here is derived from an EMBL/GenBank/DDBJ whole genome shotgun (WGS) entry which is preliminary data.</text>
</comment>
<sequence length="306" mass="34470">MCTIAAASTGGAGDMELLLVQVIWRHGDRSPTKTFPKDPFQERNWTFGGGGFGQLSPLGMKQHMDLGKLIRKTYVDDMKFLSARYSSEEIYIRSTDTNRTIISAISNLLGMYGPNDGKAIPGIDYPAVEGWPPGLVPIAIHTVDDDTDYVANTDAYCYRREVLWAMAKNSSMLRAYQNVNAGLFANLTRLSGQFVTVDNFWVVRDALQIEQIHANETLRVVNTWFNDDLFKRMTTVQSQLDAYKNGVFNKTIIINGLDIGSEIQKLRGGSIFNEIMMHMNMKMKCLNVIHKGCKWMNGLKYYAYSA</sequence>
<keyword evidence="4" id="KW-1185">Reference proteome</keyword>
<feature type="non-terminal residue" evidence="3">
    <location>
        <position position="306"/>
    </location>
</feature>
<organism evidence="3 4">
    <name type="scientific">Trichostrongylus colubriformis</name>
    <name type="common">Black scour worm</name>
    <dbReference type="NCBI Taxonomy" id="6319"/>
    <lineage>
        <taxon>Eukaryota</taxon>
        <taxon>Metazoa</taxon>
        <taxon>Ecdysozoa</taxon>
        <taxon>Nematoda</taxon>
        <taxon>Chromadorea</taxon>
        <taxon>Rhabditida</taxon>
        <taxon>Rhabditina</taxon>
        <taxon>Rhabditomorpha</taxon>
        <taxon>Strongyloidea</taxon>
        <taxon>Trichostrongylidae</taxon>
        <taxon>Trichostrongylus</taxon>
    </lineage>
</organism>
<dbReference type="SUPFAM" id="SSF53254">
    <property type="entry name" value="Phosphoglycerate mutase-like"/>
    <property type="match status" value="1"/>
</dbReference>
<proteinExistence type="inferred from homology"/>